<reference evidence="1" key="1">
    <citation type="submission" date="2021-06" db="EMBL/GenBank/DDBJ databases">
        <authorList>
            <person name="Kallberg Y."/>
            <person name="Tangrot J."/>
            <person name="Rosling A."/>
        </authorList>
    </citation>
    <scope>NUCLEOTIDE SEQUENCE</scope>
    <source>
        <strain evidence="1">CL551</strain>
    </source>
</reference>
<sequence length="49" mass="5556">MSRLKQPKPRKLGSTISGKARKQLCIAPRETSNVSFEIRIKKVLDEGQM</sequence>
<gene>
    <name evidence="1" type="ORF">AMORRO_LOCUS13517</name>
</gene>
<evidence type="ECO:0000313" key="1">
    <source>
        <dbReference type="EMBL" id="CAG8723851.1"/>
    </source>
</evidence>
<dbReference type="AlphaFoldDB" id="A0A9N9I8E9"/>
<protein>
    <submittedName>
        <fullName evidence="1">4624_t:CDS:1</fullName>
    </submittedName>
</protein>
<keyword evidence="2" id="KW-1185">Reference proteome</keyword>
<name>A0A9N9I8E9_9GLOM</name>
<accession>A0A9N9I8E9</accession>
<dbReference type="EMBL" id="CAJVPV010023467">
    <property type="protein sequence ID" value="CAG8723851.1"/>
    <property type="molecule type" value="Genomic_DNA"/>
</dbReference>
<dbReference type="Proteomes" id="UP000789342">
    <property type="component" value="Unassembled WGS sequence"/>
</dbReference>
<comment type="caution">
    <text evidence="1">The sequence shown here is derived from an EMBL/GenBank/DDBJ whole genome shotgun (WGS) entry which is preliminary data.</text>
</comment>
<proteinExistence type="predicted"/>
<organism evidence="1 2">
    <name type="scientific">Acaulospora morrowiae</name>
    <dbReference type="NCBI Taxonomy" id="94023"/>
    <lineage>
        <taxon>Eukaryota</taxon>
        <taxon>Fungi</taxon>
        <taxon>Fungi incertae sedis</taxon>
        <taxon>Mucoromycota</taxon>
        <taxon>Glomeromycotina</taxon>
        <taxon>Glomeromycetes</taxon>
        <taxon>Diversisporales</taxon>
        <taxon>Acaulosporaceae</taxon>
        <taxon>Acaulospora</taxon>
    </lineage>
</organism>
<evidence type="ECO:0000313" key="2">
    <source>
        <dbReference type="Proteomes" id="UP000789342"/>
    </source>
</evidence>
<feature type="non-terminal residue" evidence="1">
    <location>
        <position position="49"/>
    </location>
</feature>